<dbReference type="FunFam" id="1.10.150.20:FF:000024">
    <property type="entry name" value="DNA polymerase gamma, catalytic subunit"/>
    <property type="match status" value="1"/>
</dbReference>
<feature type="region of interest" description="Disordered" evidence="15">
    <location>
        <begin position="1218"/>
        <end position="1237"/>
    </location>
</feature>
<evidence type="ECO:0000256" key="13">
    <source>
        <dbReference type="ARBA" id="ARBA00023271"/>
    </source>
</evidence>
<comment type="subcellular location">
    <subcellularLocation>
        <location evidence="2">Mitochondrion matrix</location>
        <location evidence="2">Mitochondrion nucleoid</location>
    </subcellularLocation>
</comment>
<dbReference type="CDD" id="cd08641">
    <property type="entry name" value="DNA_pol_gammaA"/>
    <property type="match status" value="1"/>
</dbReference>
<comment type="similarity">
    <text evidence="3">Belongs to the DNA polymerase type-A family.</text>
</comment>
<dbReference type="PRINTS" id="PR00867">
    <property type="entry name" value="DNAPOLG"/>
</dbReference>
<dbReference type="STRING" id="7739.C3YPW1"/>
<comment type="cofactor">
    <cofactor evidence="1">
        <name>Mg(2+)</name>
        <dbReference type="ChEBI" id="CHEBI:18420"/>
    </cofactor>
</comment>
<feature type="region of interest" description="Disordered" evidence="15">
    <location>
        <begin position="474"/>
        <end position="525"/>
    </location>
</feature>
<dbReference type="Gene3D" id="3.30.70.370">
    <property type="match status" value="1"/>
</dbReference>
<evidence type="ECO:0000256" key="12">
    <source>
        <dbReference type="ARBA" id="ARBA00023128"/>
    </source>
</evidence>
<evidence type="ECO:0000256" key="6">
    <source>
        <dbReference type="ARBA" id="ARBA00022679"/>
    </source>
</evidence>
<evidence type="ECO:0000256" key="3">
    <source>
        <dbReference type="ARBA" id="ARBA00007705"/>
    </source>
</evidence>
<evidence type="ECO:0000256" key="1">
    <source>
        <dbReference type="ARBA" id="ARBA00001946"/>
    </source>
</evidence>
<dbReference type="EMBL" id="GG666539">
    <property type="protein sequence ID" value="EEN57599.1"/>
    <property type="molecule type" value="Genomic_DNA"/>
</dbReference>
<evidence type="ECO:0000256" key="11">
    <source>
        <dbReference type="ARBA" id="ARBA00023125"/>
    </source>
</evidence>
<dbReference type="GO" id="GO:0006264">
    <property type="term" value="P:mitochondrial DNA replication"/>
    <property type="evidence" value="ECO:0007669"/>
    <property type="project" value="InterPro"/>
</dbReference>
<dbReference type="InterPro" id="IPR002297">
    <property type="entry name" value="DNA-dir_DNA_pol_A_mt"/>
</dbReference>
<dbReference type="Gene3D" id="1.10.150.20">
    <property type="entry name" value="5' to 3' exonuclease, C-terminal subdomain"/>
    <property type="match status" value="1"/>
</dbReference>
<evidence type="ECO:0000256" key="8">
    <source>
        <dbReference type="ARBA" id="ARBA00022705"/>
    </source>
</evidence>
<keyword evidence="8" id="KW-0235">DNA replication</keyword>
<name>C3YPW1_BRAFL</name>
<dbReference type="InterPro" id="IPR019760">
    <property type="entry name" value="DNA-dir_DNA_pol_A_CS"/>
</dbReference>
<dbReference type="GO" id="GO:0003887">
    <property type="term" value="F:DNA-directed DNA polymerase activity"/>
    <property type="evidence" value="ECO:0007669"/>
    <property type="project" value="UniProtKB-KW"/>
</dbReference>
<keyword evidence="7" id="KW-0548">Nucleotidyltransferase</keyword>
<dbReference type="Gene3D" id="3.30.420.390">
    <property type="match status" value="2"/>
</dbReference>
<keyword evidence="12" id="KW-0496">Mitochondrion</keyword>
<dbReference type="InterPro" id="IPR001098">
    <property type="entry name" value="DNA-dir_DNA_pol_A_palm_dom"/>
</dbReference>
<evidence type="ECO:0000256" key="9">
    <source>
        <dbReference type="ARBA" id="ARBA00022842"/>
    </source>
</evidence>
<evidence type="ECO:0000256" key="14">
    <source>
        <dbReference type="ARBA" id="ARBA00031966"/>
    </source>
</evidence>
<evidence type="ECO:0000256" key="2">
    <source>
        <dbReference type="ARBA" id="ARBA00004436"/>
    </source>
</evidence>
<sequence>MSATAKLLPLWAPSVCRFAHHVHPVAQHSWIPAMQYCSSTIPTRMNPIDIQMLYKPLHDQIFKQEPTYPTEDVERSVHHLKTHDLWGKETSALPEVDFKLPDLLGSNIDEHFKEIAKQQSKPYLDAAQVIANSRLPTMPREWRWSRGWTKYDATGHVTTVDYPDEEAIVFDVEVCMSEGDFPTLATAASPNAWYSWVSDRLLEDHYSWSPHPTLDDLITMETAVRSIKPGGEDWREKIVIGHNVSFDRSYIKEQYFMKGPKTRFLDTMSLHMAISGLTSFQRILWLASRAGKKQGLKDVREYTSKTRKQFKGQGIGGWDWLNVSSINNLGDVHVLYTGGPKLEKSERDVFVKGTLQDVRNQFQELMTYCARDVRATHEIFSMQLPMFLERFPHAVTLAGMLEMGQCYLPVNSNWERYLRDAEDTFQELQKEMKLSLMHLANDACQLMHNDRYQEDPWLWELDWSTQELTLKKETSAKKKKIKVEKTDEGEDQRVKPERKSTKKKKKKGKKEEAEEAEDQEETEEDRIQRVLETADRLPKIKRHMPGYPAWYRDLCPKVTGAWSPGPNLISAQARVTPKLLRLRWDGFPLHYEASQGWGYLVPGRTDNMNGTDKQDGERNFPTKAVLDAYKEYLKQRRDTRDKEPLDQRYSGWANDDMWDHIMDLSQKAKGEGNGEMEEAPIYDSSVLYSNGESAPEFHRGAGPYNDVDLPGVWFFRLPHKDGAKFKVGNPLAKDYLNKMEDGTLTAAAGGPANRTLEVNKMVSFWRNARDRVMSQMVVWLKKKELPRIVSRNPDYEEEGSYGAIIPRVVTAGTVTRRAVEPTWLTASNARPDRVGSELKAIVQAPPGYHFIGADVDSQELWIAAILGDANFAGFHGCTSFGWMTLQGKKSSGTDLHSKTASTIGISRDHAKVFNYGRIYGAGQPFAERLLLQFNHRMTQEEAGEKAKQMYAATKGVRENPDYEEEGSYGAIIPRVVTAGTVTRRAVEPTWLTASNARPDRVGSELKAIVQAPPGYHFIGADVDSQELWIAAILGDANFAGFHGCTSFGWMTLQGKKSSGTDLHSKTASTIGISRDHAKFVTSRVNWVVQSSAVDYLHLMLVCMRWLFNKYNIDGRFCISIHDEVRYLVQSEDRYRAALALQITNLLTRSMFAYRLGMNDLPQSVAFFSAVDVDTVMRKEVNMDCKTPSNPHGLTRGYGIPPGDALDIYQILEKTNSSLRKEDQHKEKKPNKRVSVGL</sequence>
<dbReference type="PANTHER" id="PTHR10267:SF0">
    <property type="entry name" value="DNA POLYMERASE SUBUNIT GAMMA-1"/>
    <property type="match status" value="1"/>
</dbReference>
<evidence type="ECO:0000313" key="17">
    <source>
        <dbReference type="EMBL" id="EEN57599.1"/>
    </source>
</evidence>
<dbReference type="GO" id="GO:0042645">
    <property type="term" value="C:mitochondrial nucleoid"/>
    <property type="evidence" value="ECO:0007669"/>
    <property type="project" value="UniProtKB-SubCell"/>
</dbReference>
<keyword evidence="13" id="KW-1135">Mitochondrion nucleoid</keyword>
<dbReference type="AlphaFoldDB" id="C3YPW1"/>
<evidence type="ECO:0000256" key="7">
    <source>
        <dbReference type="ARBA" id="ARBA00022695"/>
    </source>
</evidence>
<evidence type="ECO:0000256" key="10">
    <source>
        <dbReference type="ARBA" id="ARBA00022932"/>
    </source>
</evidence>
<dbReference type="GO" id="GO:0003677">
    <property type="term" value="F:DNA binding"/>
    <property type="evidence" value="ECO:0007669"/>
    <property type="project" value="UniProtKB-KW"/>
</dbReference>
<dbReference type="PROSITE" id="PS00447">
    <property type="entry name" value="DNA_POLYMERASE_A"/>
    <property type="match status" value="1"/>
</dbReference>
<dbReference type="InterPro" id="IPR012337">
    <property type="entry name" value="RNaseH-like_sf"/>
</dbReference>
<dbReference type="FunFam" id="3.30.420.390:FF:000001">
    <property type="entry name" value="DNA polymerase gamma, catalytic subunit"/>
    <property type="match status" value="1"/>
</dbReference>
<dbReference type="FunFam" id="3.30.420.390:FF:000002">
    <property type="entry name" value="DNA polymerase gamma, catalytic subunit"/>
    <property type="match status" value="1"/>
</dbReference>
<keyword evidence="11" id="KW-0238">DNA-binding</keyword>
<dbReference type="InParanoid" id="C3YPW1"/>
<dbReference type="InterPro" id="IPR043502">
    <property type="entry name" value="DNA/RNA_pol_sf"/>
</dbReference>
<evidence type="ECO:0000256" key="5">
    <source>
        <dbReference type="ARBA" id="ARBA00015350"/>
    </source>
</evidence>
<dbReference type="SUPFAM" id="SSF56672">
    <property type="entry name" value="DNA/RNA polymerases"/>
    <property type="match status" value="2"/>
</dbReference>
<feature type="compositionally biased region" description="Acidic residues" evidence="15">
    <location>
        <begin position="513"/>
        <end position="524"/>
    </location>
</feature>
<dbReference type="EC" id="2.7.7.7" evidence="4"/>
<dbReference type="InterPro" id="IPR047580">
    <property type="entry name" value="POLG_palm_dom"/>
</dbReference>
<evidence type="ECO:0000256" key="15">
    <source>
        <dbReference type="SAM" id="MobiDB-lite"/>
    </source>
</evidence>
<keyword evidence="10" id="KW-0239">DNA-directed DNA polymerase</keyword>
<keyword evidence="9" id="KW-0460">Magnesium</keyword>
<reference evidence="17" key="1">
    <citation type="journal article" date="2008" name="Nature">
        <title>The amphioxus genome and the evolution of the chordate karyotype.</title>
        <authorList>
            <consortium name="US DOE Joint Genome Institute (JGI-PGF)"/>
            <person name="Putnam N.H."/>
            <person name="Butts T."/>
            <person name="Ferrier D.E.K."/>
            <person name="Furlong R.F."/>
            <person name="Hellsten U."/>
            <person name="Kawashima T."/>
            <person name="Robinson-Rechavi M."/>
            <person name="Shoguchi E."/>
            <person name="Terry A."/>
            <person name="Yu J.-K."/>
            <person name="Benito-Gutierrez E.L."/>
            <person name="Dubchak I."/>
            <person name="Garcia-Fernandez J."/>
            <person name="Gibson-Brown J.J."/>
            <person name="Grigoriev I.V."/>
            <person name="Horton A.C."/>
            <person name="de Jong P.J."/>
            <person name="Jurka J."/>
            <person name="Kapitonov V.V."/>
            <person name="Kohara Y."/>
            <person name="Kuroki Y."/>
            <person name="Lindquist E."/>
            <person name="Lucas S."/>
            <person name="Osoegawa K."/>
            <person name="Pennacchio L.A."/>
            <person name="Salamov A.A."/>
            <person name="Satou Y."/>
            <person name="Sauka-Spengler T."/>
            <person name="Schmutz J."/>
            <person name="Shin-I T."/>
            <person name="Toyoda A."/>
            <person name="Bronner-Fraser M."/>
            <person name="Fujiyama A."/>
            <person name="Holland L.Z."/>
            <person name="Holland P.W.H."/>
            <person name="Satoh N."/>
            <person name="Rokhsar D.S."/>
        </authorList>
    </citation>
    <scope>NUCLEOTIDE SEQUENCE [LARGE SCALE GENOMIC DNA]</scope>
    <source>
        <strain evidence="17">S238N-H82</strain>
        <tissue evidence="17">Testes</tissue>
    </source>
</reference>
<protein>
    <recommendedName>
        <fullName evidence="5">DNA polymerase subunit gamma-1</fullName>
        <ecNumber evidence="4">2.7.7.7</ecNumber>
    </recommendedName>
    <alternativeName>
        <fullName evidence="14">Mitochondrial DNA polymerase catalytic subunit</fullName>
    </alternativeName>
</protein>
<dbReference type="SUPFAM" id="SSF53098">
    <property type="entry name" value="Ribonuclease H-like"/>
    <property type="match status" value="1"/>
</dbReference>
<dbReference type="eggNOG" id="KOG3657">
    <property type="taxonomic scope" value="Eukaryota"/>
</dbReference>
<feature type="compositionally biased region" description="Basic and acidic residues" evidence="15">
    <location>
        <begin position="483"/>
        <end position="499"/>
    </location>
</feature>
<evidence type="ECO:0000256" key="4">
    <source>
        <dbReference type="ARBA" id="ARBA00012417"/>
    </source>
</evidence>
<gene>
    <name evidence="17" type="ORF">BRAFLDRAFT_124349</name>
</gene>
<organism>
    <name type="scientific">Branchiostoma floridae</name>
    <name type="common">Florida lancelet</name>
    <name type="synonym">Amphioxus</name>
    <dbReference type="NCBI Taxonomy" id="7739"/>
    <lineage>
        <taxon>Eukaryota</taxon>
        <taxon>Metazoa</taxon>
        <taxon>Chordata</taxon>
        <taxon>Cephalochordata</taxon>
        <taxon>Leptocardii</taxon>
        <taxon>Amphioxiformes</taxon>
        <taxon>Branchiostomatidae</taxon>
        <taxon>Branchiostoma</taxon>
    </lineage>
</organism>
<accession>C3YPW1</accession>
<feature type="domain" description="DNA-directed DNA polymerase family A palm" evidence="16">
    <location>
        <begin position="835"/>
        <end position="1132"/>
    </location>
</feature>
<keyword evidence="6" id="KW-0808">Transferase</keyword>
<proteinExistence type="inferred from homology"/>
<dbReference type="InterPro" id="IPR041336">
    <property type="entry name" value="DNApol_Exo"/>
</dbReference>
<evidence type="ECO:0000259" key="16">
    <source>
        <dbReference type="SMART" id="SM00482"/>
    </source>
</evidence>
<dbReference type="SMART" id="SM00482">
    <property type="entry name" value="POLAc"/>
    <property type="match status" value="1"/>
</dbReference>
<dbReference type="Pfam" id="PF18136">
    <property type="entry name" value="DNApol_Exo"/>
    <property type="match status" value="1"/>
</dbReference>
<dbReference type="GO" id="GO:0005760">
    <property type="term" value="C:gamma DNA polymerase complex"/>
    <property type="evidence" value="ECO:0007669"/>
    <property type="project" value="InterPro"/>
</dbReference>
<dbReference type="PANTHER" id="PTHR10267">
    <property type="entry name" value="DNA POLYMERASE SUBUNIT GAMMA-1"/>
    <property type="match status" value="1"/>
</dbReference>